<dbReference type="EMBL" id="JBJJXI010000136">
    <property type="protein sequence ID" value="KAL3387547.1"/>
    <property type="molecule type" value="Genomic_DNA"/>
</dbReference>
<feature type="compositionally biased region" description="Basic and acidic residues" evidence="8">
    <location>
        <begin position="26"/>
        <end position="52"/>
    </location>
</feature>
<evidence type="ECO:0000313" key="12">
    <source>
        <dbReference type="Proteomes" id="UP001627154"/>
    </source>
</evidence>
<comment type="similarity">
    <text evidence="3">Belongs to the glycosyl hydrolase 18 family.</text>
</comment>
<dbReference type="InterPro" id="IPR017853">
    <property type="entry name" value="GH"/>
</dbReference>
<dbReference type="FunFam" id="3.10.50.10:FF:000002">
    <property type="entry name" value="Chitinase domain-containing protein 1"/>
    <property type="match status" value="1"/>
</dbReference>
<dbReference type="PROSITE" id="PS51910">
    <property type="entry name" value="GH18_2"/>
    <property type="match status" value="1"/>
</dbReference>
<accession>A0ABD2W337</accession>
<reference evidence="11 12" key="1">
    <citation type="journal article" date="2024" name="bioRxiv">
        <title>A reference genome for Trichogramma kaykai: A tiny desert-dwelling parasitoid wasp with competing sex-ratio distorters.</title>
        <authorList>
            <person name="Culotta J."/>
            <person name="Lindsey A.R."/>
        </authorList>
    </citation>
    <scope>NUCLEOTIDE SEQUENCE [LARGE SCALE GENOMIC DNA]</scope>
    <source>
        <strain evidence="11 12">KSX58</strain>
    </source>
</reference>
<feature type="signal peptide" evidence="9">
    <location>
        <begin position="1"/>
        <end position="19"/>
    </location>
</feature>
<comment type="caution">
    <text evidence="11">The sequence shown here is derived from an EMBL/GenBank/DDBJ whole genome shotgun (WGS) entry which is preliminary data.</text>
</comment>
<organism evidence="11 12">
    <name type="scientific">Trichogramma kaykai</name>
    <dbReference type="NCBI Taxonomy" id="54128"/>
    <lineage>
        <taxon>Eukaryota</taxon>
        <taxon>Metazoa</taxon>
        <taxon>Ecdysozoa</taxon>
        <taxon>Arthropoda</taxon>
        <taxon>Hexapoda</taxon>
        <taxon>Insecta</taxon>
        <taxon>Pterygota</taxon>
        <taxon>Neoptera</taxon>
        <taxon>Endopterygota</taxon>
        <taxon>Hymenoptera</taxon>
        <taxon>Apocrita</taxon>
        <taxon>Proctotrupomorpha</taxon>
        <taxon>Chalcidoidea</taxon>
        <taxon>Trichogrammatidae</taxon>
        <taxon>Trichogramma</taxon>
    </lineage>
</organism>
<proteinExistence type="inferred from homology"/>
<sequence length="400" mass="46249">MKITFLILSILILISIASATLSPNSARDDKKKNKKNKDDAKNEKKKPEVSEKDVFQRQLVRRDVTATDILREADILSKHTNIRHYVPGEVLGYITPWNGAGYDRAKKFHKKFDLVSPVWFVIQGGHPFKIPVHDMDKKWLKSMQDANTKKHSVKILPRILFDRWTSDQVEEIFHDLQKRHRFIDMLISLAETNSFDGYVLEIWNQFLMAGVRKSILTALITSIADGLRENDLDTILAIPAQRKMENELFTKEDFEELSPHIRYFSVMTYDFSSVHRPGPNAPVDWIRDCIKALVPKTNDVRRAQILMGLNFYGYHYTPSGGGPIVGSQYLELLEKHKGKLQWDDESEEHFFEVKAKDNPGYVFFPTLYSLMSRLELAVEMKVGIAIWELGQGLNYFMDIL</sequence>
<dbReference type="InterPro" id="IPR011583">
    <property type="entry name" value="Chitinase_II/V-like_cat"/>
</dbReference>
<gene>
    <name evidence="11" type="ORF">TKK_016692</name>
</gene>
<keyword evidence="5 9" id="KW-0732">Signal</keyword>
<dbReference type="Pfam" id="PF00704">
    <property type="entry name" value="Glyco_hydro_18"/>
    <property type="match status" value="1"/>
</dbReference>
<evidence type="ECO:0000256" key="1">
    <source>
        <dbReference type="ARBA" id="ARBA00004371"/>
    </source>
</evidence>
<evidence type="ECO:0000256" key="3">
    <source>
        <dbReference type="ARBA" id="ARBA00009336"/>
    </source>
</evidence>
<evidence type="ECO:0000256" key="7">
    <source>
        <dbReference type="ARBA" id="ARBA00040976"/>
    </source>
</evidence>
<dbReference type="GO" id="GO:0005576">
    <property type="term" value="C:extracellular region"/>
    <property type="evidence" value="ECO:0007669"/>
    <property type="project" value="UniProtKB-SubCell"/>
</dbReference>
<dbReference type="CDD" id="cd02876">
    <property type="entry name" value="GH18_SI-CLP"/>
    <property type="match status" value="1"/>
</dbReference>
<evidence type="ECO:0000313" key="11">
    <source>
        <dbReference type="EMBL" id="KAL3387547.1"/>
    </source>
</evidence>
<name>A0ABD2W337_9HYME</name>
<dbReference type="Proteomes" id="UP001627154">
    <property type="component" value="Unassembled WGS sequence"/>
</dbReference>
<keyword evidence="4" id="KW-0964">Secreted</keyword>
<comment type="subcellular location">
    <subcellularLocation>
        <location evidence="1">Lysosome</location>
    </subcellularLocation>
    <subcellularLocation>
        <location evidence="2">Secreted</location>
    </subcellularLocation>
</comment>
<dbReference type="InterPro" id="IPR029070">
    <property type="entry name" value="Chitinase_insertion_sf"/>
</dbReference>
<evidence type="ECO:0000256" key="2">
    <source>
        <dbReference type="ARBA" id="ARBA00004613"/>
    </source>
</evidence>
<evidence type="ECO:0000256" key="4">
    <source>
        <dbReference type="ARBA" id="ARBA00022525"/>
    </source>
</evidence>
<feature type="region of interest" description="Disordered" evidence="8">
    <location>
        <begin position="23"/>
        <end position="52"/>
    </location>
</feature>
<keyword evidence="12" id="KW-1185">Reference proteome</keyword>
<feature type="domain" description="GH18" evidence="10">
    <location>
        <begin position="88"/>
        <end position="400"/>
    </location>
</feature>
<evidence type="ECO:0000256" key="5">
    <source>
        <dbReference type="ARBA" id="ARBA00022729"/>
    </source>
</evidence>
<dbReference type="InterPro" id="IPR001223">
    <property type="entry name" value="Glyco_hydro18_cat"/>
</dbReference>
<dbReference type="Gene3D" id="3.20.20.80">
    <property type="entry name" value="Glycosidases"/>
    <property type="match status" value="1"/>
</dbReference>
<dbReference type="PANTHER" id="PTHR46066:SF2">
    <property type="entry name" value="CHITINASE DOMAIN-CONTAINING PROTEIN 1"/>
    <property type="match status" value="1"/>
</dbReference>
<evidence type="ECO:0000256" key="6">
    <source>
        <dbReference type="ARBA" id="ARBA00023228"/>
    </source>
</evidence>
<evidence type="ECO:0000256" key="8">
    <source>
        <dbReference type="SAM" id="MobiDB-lite"/>
    </source>
</evidence>
<feature type="chain" id="PRO_5044857657" description="Chitinase domain-containing protein 1" evidence="9">
    <location>
        <begin position="20"/>
        <end position="400"/>
    </location>
</feature>
<protein>
    <recommendedName>
        <fullName evidence="7">Chitinase domain-containing protein 1</fullName>
    </recommendedName>
</protein>
<evidence type="ECO:0000256" key="9">
    <source>
        <dbReference type="SAM" id="SignalP"/>
    </source>
</evidence>
<dbReference type="SUPFAM" id="SSF51445">
    <property type="entry name" value="(Trans)glycosidases"/>
    <property type="match status" value="1"/>
</dbReference>
<keyword evidence="6" id="KW-0458">Lysosome</keyword>
<dbReference type="AlphaFoldDB" id="A0ABD2W337"/>
<dbReference type="SMART" id="SM00636">
    <property type="entry name" value="Glyco_18"/>
    <property type="match status" value="1"/>
</dbReference>
<evidence type="ECO:0000259" key="10">
    <source>
        <dbReference type="PROSITE" id="PS51910"/>
    </source>
</evidence>
<dbReference type="GO" id="GO:0005764">
    <property type="term" value="C:lysosome"/>
    <property type="evidence" value="ECO:0007669"/>
    <property type="project" value="UniProtKB-SubCell"/>
</dbReference>
<dbReference type="Gene3D" id="3.10.50.10">
    <property type="match status" value="1"/>
</dbReference>
<dbReference type="PANTHER" id="PTHR46066">
    <property type="entry name" value="CHITINASE DOMAIN-CONTAINING PROTEIN 1 FAMILY MEMBER"/>
    <property type="match status" value="1"/>
</dbReference>